<dbReference type="NCBIfam" id="TIGR00250">
    <property type="entry name" value="RNAse_H_YqgF"/>
    <property type="match status" value="1"/>
</dbReference>
<reference evidence="8" key="1">
    <citation type="submission" date="2016-10" db="EMBL/GenBank/DDBJ databases">
        <authorList>
            <person name="Wegmann U."/>
        </authorList>
    </citation>
    <scope>NUCLEOTIDE SEQUENCE [LARGE SCALE GENOMIC DNA]</scope>
</reference>
<dbReference type="InterPro" id="IPR037027">
    <property type="entry name" value="YqgF/RNaseH-like_dom_sf"/>
</dbReference>
<dbReference type="SMART" id="SM00732">
    <property type="entry name" value="YqgFc"/>
    <property type="match status" value="1"/>
</dbReference>
<evidence type="ECO:0000256" key="2">
    <source>
        <dbReference type="ARBA" id="ARBA00022517"/>
    </source>
</evidence>
<keyword evidence="2 5" id="KW-0690">Ribosome biogenesis</keyword>
<keyword evidence="4 5" id="KW-0378">Hydrolase</keyword>
<dbReference type="PANTHER" id="PTHR33317">
    <property type="entry name" value="POLYNUCLEOTIDYL TRANSFERASE, RIBONUCLEASE H-LIKE SUPERFAMILY PROTEIN"/>
    <property type="match status" value="1"/>
</dbReference>
<dbReference type="InterPro" id="IPR012337">
    <property type="entry name" value="RNaseH-like_sf"/>
</dbReference>
<evidence type="ECO:0000256" key="4">
    <source>
        <dbReference type="ARBA" id="ARBA00022801"/>
    </source>
</evidence>
<evidence type="ECO:0000313" key="7">
    <source>
        <dbReference type="EMBL" id="SFV73792.1"/>
    </source>
</evidence>
<feature type="domain" description="YqgF/RNase H-like" evidence="6">
    <location>
        <begin position="1"/>
        <end position="104"/>
    </location>
</feature>
<accession>A0A1K1LGH7</accession>
<dbReference type="Pfam" id="PF03652">
    <property type="entry name" value="RuvX"/>
    <property type="match status" value="1"/>
</dbReference>
<dbReference type="KEGG" id="dpg:DESPIGER_1968"/>
<evidence type="ECO:0000313" key="8">
    <source>
        <dbReference type="Proteomes" id="UP000186323"/>
    </source>
</evidence>
<comment type="subcellular location">
    <subcellularLocation>
        <location evidence="5">Cytoplasm</location>
    </subcellularLocation>
</comment>
<dbReference type="PANTHER" id="PTHR33317:SF4">
    <property type="entry name" value="POLYNUCLEOTIDYL TRANSFERASE, RIBONUCLEASE H-LIKE SUPERFAMILY PROTEIN"/>
    <property type="match status" value="1"/>
</dbReference>
<dbReference type="GO" id="GO:0000967">
    <property type="term" value="P:rRNA 5'-end processing"/>
    <property type="evidence" value="ECO:0007669"/>
    <property type="project" value="UniProtKB-UniRule"/>
</dbReference>
<dbReference type="SUPFAM" id="SSF53098">
    <property type="entry name" value="Ribonuclease H-like"/>
    <property type="match status" value="1"/>
</dbReference>
<proteinExistence type="inferred from homology"/>
<dbReference type="GO" id="GO:0004518">
    <property type="term" value="F:nuclease activity"/>
    <property type="evidence" value="ECO:0007669"/>
    <property type="project" value="UniProtKB-KW"/>
</dbReference>
<dbReference type="AlphaFoldDB" id="A0A1K1LGH7"/>
<dbReference type="HAMAP" id="MF_00651">
    <property type="entry name" value="Nuclease_YqgF"/>
    <property type="match status" value="1"/>
</dbReference>
<comment type="function">
    <text evidence="5">Could be a nuclease involved in processing of the 5'-end of pre-16S rRNA.</text>
</comment>
<evidence type="ECO:0000259" key="6">
    <source>
        <dbReference type="SMART" id="SM00732"/>
    </source>
</evidence>
<dbReference type="OrthoDB" id="9796140at2"/>
<dbReference type="Proteomes" id="UP000186323">
    <property type="component" value="Chromosome I"/>
</dbReference>
<evidence type="ECO:0000256" key="5">
    <source>
        <dbReference type="HAMAP-Rule" id="MF_00651"/>
    </source>
</evidence>
<comment type="similarity">
    <text evidence="5">Belongs to the YqgF HJR family.</text>
</comment>
<dbReference type="GO" id="GO:0016788">
    <property type="term" value="F:hydrolase activity, acting on ester bonds"/>
    <property type="evidence" value="ECO:0007669"/>
    <property type="project" value="UniProtKB-UniRule"/>
</dbReference>
<dbReference type="RefSeq" id="WP_072336006.1">
    <property type="nucleotide sequence ID" value="NZ_CALJDE010000025.1"/>
</dbReference>
<dbReference type="EC" id="3.1.-.-" evidence="5"/>
<keyword evidence="1 5" id="KW-0963">Cytoplasm</keyword>
<dbReference type="InterPro" id="IPR005227">
    <property type="entry name" value="YqgF"/>
</dbReference>
<sequence>MKWVGIDYGLARTGLAATDPEGIMAYPLTTIRLADYANRKEFLAALAGRILGERPDAVVMGLPLLTDGTESMTTRQVRNVTERLKRRVPLPFYFMSELLSSEAAERELREAGRTGRRCKAVLDQQAAVRILESFLSLSPDQRRPA</sequence>
<keyword evidence="3 5" id="KW-0540">Nuclease</keyword>
<dbReference type="CDD" id="cd16964">
    <property type="entry name" value="YqgF"/>
    <property type="match status" value="1"/>
</dbReference>
<evidence type="ECO:0000256" key="1">
    <source>
        <dbReference type="ARBA" id="ARBA00022490"/>
    </source>
</evidence>
<dbReference type="Gene3D" id="3.30.420.140">
    <property type="entry name" value="YqgF/RNase H-like domain"/>
    <property type="match status" value="1"/>
</dbReference>
<gene>
    <name evidence="7" type="ORF">DESPIGER_1968</name>
</gene>
<keyword evidence="8" id="KW-1185">Reference proteome</keyword>
<organism evidence="7 8">
    <name type="scientific">Desulfovibrio piger</name>
    <dbReference type="NCBI Taxonomy" id="901"/>
    <lineage>
        <taxon>Bacteria</taxon>
        <taxon>Pseudomonadati</taxon>
        <taxon>Thermodesulfobacteriota</taxon>
        <taxon>Desulfovibrionia</taxon>
        <taxon>Desulfovibrionales</taxon>
        <taxon>Desulfovibrionaceae</taxon>
        <taxon>Desulfovibrio</taxon>
    </lineage>
</organism>
<evidence type="ECO:0000256" key="3">
    <source>
        <dbReference type="ARBA" id="ARBA00022722"/>
    </source>
</evidence>
<dbReference type="InterPro" id="IPR006641">
    <property type="entry name" value="YqgF/RNaseH-like_dom"/>
</dbReference>
<dbReference type="GO" id="GO:0005829">
    <property type="term" value="C:cytosol"/>
    <property type="evidence" value="ECO:0007669"/>
    <property type="project" value="TreeGrafter"/>
</dbReference>
<protein>
    <recommendedName>
        <fullName evidence="5">Putative pre-16S rRNA nuclease</fullName>
        <ecNumber evidence="5">3.1.-.-</ecNumber>
    </recommendedName>
</protein>
<dbReference type="EMBL" id="LT630450">
    <property type="protein sequence ID" value="SFV73792.1"/>
    <property type="molecule type" value="Genomic_DNA"/>
</dbReference>
<name>A0A1K1LGH7_9BACT</name>